<name>A0A6G7B9E0_9LACO</name>
<proteinExistence type="inferred from homology"/>
<evidence type="ECO:0000256" key="1">
    <source>
        <dbReference type="ARBA" id="ARBA00004141"/>
    </source>
</evidence>
<feature type="transmembrane region" description="Helical" evidence="6">
    <location>
        <begin position="207"/>
        <end position="230"/>
    </location>
</feature>
<dbReference type="RefSeq" id="WP_006729631.1">
    <property type="nucleotide sequence ID" value="NZ_CABKQA010000001.1"/>
</dbReference>
<keyword evidence="5 6" id="KW-0472">Membrane</keyword>
<comment type="similarity">
    <text evidence="2 6">Belongs to the BI1 family.</text>
</comment>
<accession>A0A6G7B9E0</accession>
<feature type="transmembrane region" description="Helical" evidence="6">
    <location>
        <begin position="116"/>
        <end position="135"/>
    </location>
</feature>
<evidence type="ECO:0000256" key="3">
    <source>
        <dbReference type="ARBA" id="ARBA00022692"/>
    </source>
</evidence>
<feature type="transmembrane region" description="Helical" evidence="6">
    <location>
        <begin position="30"/>
        <end position="50"/>
    </location>
</feature>
<dbReference type="CDD" id="cd10432">
    <property type="entry name" value="BI-1-like_bacterial"/>
    <property type="match status" value="1"/>
</dbReference>
<feature type="transmembrane region" description="Helical" evidence="6">
    <location>
        <begin position="142"/>
        <end position="162"/>
    </location>
</feature>
<organism evidence="7 8">
    <name type="scientific">Lactobacillus iners</name>
    <dbReference type="NCBI Taxonomy" id="147802"/>
    <lineage>
        <taxon>Bacteria</taxon>
        <taxon>Bacillati</taxon>
        <taxon>Bacillota</taxon>
        <taxon>Bacilli</taxon>
        <taxon>Lactobacillales</taxon>
        <taxon>Lactobacillaceae</taxon>
        <taxon>Lactobacillus</taxon>
    </lineage>
</organism>
<evidence type="ECO:0000256" key="5">
    <source>
        <dbReference type="ARBA" id="ARBA00023136"/>
    </source>
</evidence>
<feature type="transmembrane region" description="Helical" evidence="6">
    <location>
        <begin position="88"/>
        <end position="110"/>
    </location>
</feature>
<evidence type="ECO:0000256" key="6">
    <source>
        <dbReference type="RuleBase" id="RU004379"/>
    </source>
</evidence>
<feature type="transmembrane region" description="Helical" evidence="6">
    <location>
        <begin position="168"/>
        <end position="186"/>
    </location>
</feature>
<evidence type="ECO:0000256" key="4">
    <source>
        <dbReference type="ARBA" id="ARBA00022989"/>
    </source>
</evidence>
<dbReference type="PANTHER" id="PTHR23291:SF50">
    <property type="entry name" value="PROTEIN LIFEGUARD 4"/>
    <property type="match status" value="1"/>
</dbReference>
<evidence type="ECO:0000313" key="8">
    <source>
        <dbReference type="Proteomes" id="UP000501676"/>
    </source>
</evidence>
<gene>
    <name evidence="7" type="ORF">G6Z83_05215</name>
</gene>
<sequence length="237" mass="26377">MNNFENIFQTRRSIVDNVALNRFLTKMYSIVALAILVSAATAYTVLHFFANQFFNALSQNHALSFVLLILPFALIIGTSFSKNPILSFVLLMLTAMVYGLTFSIICLAFTQTSITAAFLSSSAVFITMAFIGTTTKKDLSNLGSYASAALIGLIVATIINMFLRNPMVTYIFSYIAVVIFTILTAWDAQKMKNIFIQNHDEIATTSLAIIGALTLYLDFINLFIQFLQIFGFSDNRR</sequence>
<keyword evidence="3 6" id="KW-0812">Transmembrane</keyword>
<dbReference type="GeneID" id="93221747"/>
<dbReference type="AlphaFoldDB" id="A0A6G7B9E0"/>
<dbReference type="EMBL" id="CP049228">
    <property type="protein sequence ID" value="QIH24077.1"/>
    <property type="molecule type" value="Genomic_DNA"/>
</dbReference>
<dbReference type="InterPro" id="IPR006214">
    <property type="entry name" value="Bax_inhibitor_1-related"/>
</dbReference>
<feature type="transmembrane region" description="Helical" evidence="6">
    <location>
        <begin position="62"/>
        <end position="81"/>
    </location>
</feature>
<dbReference type="GO" id="GO:0016020">
    <property type="term" value="C:membrane"/>
    <property type="evidence" value="ECO:0007669"/>
    <property type="project" value="UniProtKB-SubCell"/>
</dbReference>
<comment type="subcellular location">
    <subcellularLocation>
        <location evidence="1">Membrane</location>
        <topology evidence="1">Multi-pass membrane protein</topology>
    </subcellularLocation>
</comment>
<dbReference type="Proteomes" id="UP000501676">
    <property type="component" value="Chromosome"/>
</dbReference>
<keyword evidence="4 6" id="KW-1133">Transmembrane helix</keyword>
<dbReference type="PANTHER" id="PTHR23291">
    <property type="entry name" value="BAX INHIBITOR-RELATED"/>
    <property type="match status" value="1"/>
</dbReference>
<protein>
    <submittedName>
        <fullName evidence="7">Bax inhibitor-1/YccA family protein</fullName>
    </submittedName>
</protein>
<dbReference type="Pfam" id="PF01027">
    <property type="entry name" value="Bax1-I"/>
    <property type="match status" value="1"/>
</dbReference>
<reference evidence="7 8" key="1">
    <citation type="submission" date="2020-02" db="EMBL/GenBank/DDBJ databases">
        <title>Complete genome sequences of six Lactobacillus iners strains isolated from the human vagina.</title>
        <authorList>
            <person name="France M.T."/>
            <person name="Rutt L."/>
            <person name="Narina S."/>
            <person name="Arbaugh S."/>
            <person name="Humphrys M.S."/>
            <person name="Ma B."/>
            <person name="Hayward M.R."/>
            <person name="Relman D."/>
            <person name="Kwon D.S."/>
            <person name="Ravel J."/>
        </authorList>
    </citation>
    <scope>NUCLEOTIDE SEQUENCE [LARGE SCALE GENOMIC DNA]</scope>
    <source>
        <strain evidence="7 8">C0210C1</strain>
    </source>
</reference>
<evidence type="ECO:0000256" key="2">
    <source>
        <dbReference type="ARBA" id="ARBA00010350"/>
    </source>
</evidence>
<evidence type="ECO:0000313" key="7">
    <source>
        <dbReference type="EMBL" id="QIH24077.1"/>
    </source>
</evidence>